<keyword evidence="1" id="KW-1133">Transmembrane helix</keyword>
<feature type="transmembrane region" description="Helical" evidence="1">
    <location>
        <begin position="236"/>
        <end position="257"/>
    </location>
</feature>
<dbReference type="EMBL" id="CP122979">
    <property type="protein sequence ID" value="WGI36592.1"/>
    <property type="molecule type" value="Genomic_DNA"/>
</dbReference>
<name>A0ABY8LTM5_9BACT</name>
<keyword evidence="3" id="KW-1185">Reference proteome</keyword>
<feature type="transmembrane region" description="Helical" evidence="1">
    <location>
        <begin position="170"/>
        <end position="189"/>
    </location>
</feature>
<evidence type="ECO:0000313" key="2">
    <source>
        <dbReference type="EMBL" id="WGI36592.1"/>
    </source>
</evidence>
<feature type="transmembrane region" description="Helical" evidence="1">
    <location>
        <begin position="20"/>
        <end position="40"/>
    </location>
</feature>
<feature type="transmembrane region" description="Helical" evidence="1">
    <location>
        <begin position="144"/>
        <end position="163"/>
    </location>
</feature>
<proteinExistence type="predicted"/>
<evidence type="ECO:0000256" key="1">
    <source>
        <dbReference type="SAM" id="Phobius"/>
    </source>
</evidence>
<accession>A0ABY8LTM5</accession>
<evidence type="ECO:0000313" key="3">
    <source>
        <dbReference type="Proteomes" id="UP001179842"/>
    </source>
</evidence>
<feature type="transmembrane region" description="Helical" evidence="1">
    <location>
        <begin position="60"/>
        <end position="77"/>
    </location>
</feature>
<reference evidence="2" key="1">
    <citation type="submission" date="2023-04" db="EMBL/GenBank/DDBJ databases">
        <title>Completed genome of Mycoplasma lagogenitalium type strain 12MS.</title>
        <authorList>
            <person name="Spergser J."/>
        </authorList>
    </citation>
    <scope>NUCLEOTIDE SEQUENCE</scope>
    <source>
        <strain evidence="2">12MS</strain>
    </source>
</reference>
<protein>
    <recommendedName>
        <fullName evidence="4">ABC-2 type transporter domain-containing protein</fullName>
    </recommendedName>
</protein>
<dbReference type="RefSeq" id="WP_280101893.1">
    <property type="nucleotide sequence ID" value="NZ_CP122979.1"/>
</dbReference>
<dbReference type="Proteomes" id="UP001179842">
    <property type="component" value="Chromosome"/>
</dbReference>
<keyword evidence="1" id="KW-0472">Membrane</keyword>
<organism evidence="2 3">
    <name type="scientific">Mesomycoplasma lagogenitalium</name>
    <dbReference type="NCBI Taxonomy" id="171286"/>
    <lineage>
        <taxon>Bacteria</taxon>
        <taxon>Bacillati</taxon>
        <taxon>Mycoplasmatota</taxon>
        <taxon>Mycoplasmoidales</taxon>
        <taxon>Metamycoplasmataceae</taxon>
        <taxon>Mesomycoplasma</taxon>
    </lineage>
</organism>
<evidence type="ECO:0008006" key="4">
    <source>
        <dbReference type="Google" id="ProtNLM"/>
    </source>
</evidence>
<feature type="transmembrane region" description="Helical" evidence="1">
    <location>
        <begin position="97"/>
        <end position="124"/>
    </location>
</feature>
<sequence>MLAIFKFINTYFWKSIIGPIFIFLFPIMTMGTQGLSAILLSSFSKTAANSVLKDINFSTVYFSLLSNGILVFSMLIVSFKRTTLVKRIAAIGVNKFYFLLAAISYQFIWAILTILFIPIISFFLFGFYEFTDRSLIFNSGYYKAIPFMLLLFLVSSGIGLLFASIFNNSIASNIVSFIFIQIINIITTLSPALKDNSTFQAIELFLPTSYSIIPMKSIMSTNLYSSFFTSDNWKSYVFPIASLAFVGLSLGLSLKLFKWY</sequence>
<gene>
    <name evidence="2" type="ORF">QEG99_03970</name>
</gene>
<keyword evidence="1" id="KW-0812">Transmembrane</keyword>